<proteinExistence type="predicted"/>
<protein>
    <submittedName>
        <fullName evidence="2">Pyrrolo-quinoline quinone</fullName>
    </submittedName>
</protein>
<name>A0A8J3GY25_9RHOB</name>
<dbReference type="Pfam" id="PF13360">
    <property type="entry name" value="PQQ_2"/>
    <property type="match status" value="1"/>
</dbReference>
<dbReference type="AlphaFoldDB" id="A0A8J3GY25"/>
<dbReference type="PANTHER" id="PTHR34512:SF30">
    <property type="entry name" value="OUTER MEMBRANE PROTEIN ASSEMBLY FACTOR BAMB"/>
    <property type="match status" value="1"/>
</dbReference>
<feature type="domain" description="Pyrrolo-quinoline quinone repeat" evidence="1">
    <location>
        <begin position="127"/>
        <end position="362"/>
    </location>
</feature>
<dbReference type="PANTHER" id="PTHR34512">
    <property type="entry name" value="CELL SURFACE PROTEIN"/>
    <property type="match status" value="1"/>
</dbReference>
<dbReference type="EMBL" id="BNCJ01000005">
    <property type="protein sequence ID" value="GHF51033.1"/>
    <property type="molecule type" value="Genomic_DNA"/>
</dbReference>
<keyword evidence="3" id="KW-1185">Reference proteome</keyword>
<dbReference type="InterPro" id="IPR015943">
    <property type="entry name" value="WD40/YVTN_repeat-like_dom_sf"/>
</dbReference>
<dbReference type="InterPro" id="IPR002372">
    <property type="entry name" value="PQQ_rpt_dom"/>
</dbReference>
<comment type="caution">
    <text evidence="2">The sequence shown here is derived from an EMBL/GenBank/DDBJ whole genome shotgun (WGS) entry which is preliminary data.</text>
</comment>
<evidence type="ECO:0000259" key="1">
    <source>
        <dbReference type="Pfam" id="PF13360"/>
    </source>
</evidence>
<evidence type="ECO:0000313" key="2">
    <source>
        <dbReference type="EMBL" id="GHF51033.1"/>
    </source>
</evidence>
<evidence type="ECO:0000313" key="3">
    <source>
        <dbReference type="Proteomes" id="UP000626220"/>
    </source>
</evidence>
<gene>
    <name evidence="2" type="ORF">GCM10017056_23420</name>
</gene>
<reference evidence="2" key="2">
    <citation type="submission" date="2020-09" db="EMBL/GenBank/DDBJ databases">
        <authorList>
            <person name="Sun Q."/>
            <person name="Kim S."/>
        </authorList>
    </citation>
    <scope>NUCLEOTIDE SEQUENCE</scope>
    <source>
        <strain evidence="2">KCTC 42650</strain>
    </source>
</reference>
<reference evidence="2" key="1">
    <citation type="journal article" date="2014" name="Int. J. Syst. Evol. Microbiol.">
        <title>Complete genome sequence of Corynebacterium casei LMG S-19264T (=DSM 44701T), isolated from a smear-ripened cheese.</title>
        <authorList>
            <consortium name="US DOE Joint Genome Institute (JGI-PGF)"/>
            <person name="Walter F."/>
            <person name="Albersmeier A."/>
            <person name="Kalinowski J."/>
            <person name="Ruckert C."/>
        </authorList>
    </citation>
    <scope>NUCLEOTIDE SEQUENCE</scope>
    <source>
        <strain evidence="2">KCTC 42650</strain>
    </source>
</reference>
<accession>A0A8J3GY25</accession>
<dbReference type="SMART" id="SM00564">
    <property type="entry name" value="PQQ"/>
    <property type="match status" value="7"/>
</dbReference>
<dbReference type="InterPro" id="IPR018391">
    <property type="entry name" value="PQQ_b-propeller_rpt"/>
</dbReference>
<organism evidence="2 3">
    <name type="scientific">Seohaeicola zhoushanensis</name>
    <dbReference type="NCBI Taxonomy" id="1569283"/>
    <lineage>
        <taxon>Bacteria</taxon>
        <taxon>Pseudomonadati</taxon>
        <taxon>Pseudomonadota</taxon>
        <taxon>Alphaproteobacteria</taxon>
        <taxon>Rhodobacterales</taxon>
        <taxon>Roseobacteraceae</taxon>
        <taxon>Seohaeicola</taxon>
    </lineage>
</organism>
<dbReference type="Proteomes" id="UP000626220">
    <property type="component" value="Unassembled WGS sequence"/>
</dbReference>
<dbReference type="SUPFAM" id="SSF50998">
    <property type="entry name" value="Quinoprotein alcohol dehydrogenase-like"/>
    <property type="match status" value="1"/>
</dbReference>
<dbReference type="Gene3D" id="2.130.10.10">
    <property type="entry name" value="YVTN repeat-like/Quinoprotein amine dehydrogenase"/>
    <property type="match status" value="1"/>
</dbReference>
<sequence length="445" mass="46749">MMAPFFVSRACTAACFALLLAACGEREVILQGEREDIRPEGESLALLRAPDEENNRSRAIRLPAQRNNAEWAQSAGTQKNRVDHPVLRVAPQLVWSANIGEGDARRVRITADPVVAGGKVFALDSGARVTAVSTSGGTVWSTDLLPTYDSEEQATGGGMAYDKGTLYVSTGYGRLTALDAATGEIRWQQKLGATGSGTPLVNDGLVYLVAGDDTAWAVDTRDGKVAWTVQASPSVANVLGAPAPVIAGDFVVFGFGSGELIGSFRRGGFQRWRTTVGGGHVGKVTSRYSDLTGSPVVVGDTIYAGNHSGRISAVSTADGERIWTAPFGAVSPLWPAGDSVFAVTEQSQLVRLDARSGELIWARNLSAFVKEKPARRTAIYANYGPVLAGGRLVVASNDGFLRFYAPEDGTQIATVPVPGGATTAPVVAGGTLYVVTTTGQLLAFR</sequence>
<dbReference type="InterPro" id="IPR011047">
    <property type="entry name" value="Quinoprotein_ADH-like_sf"/>
</dbReference>